<dbReference type="STRING" id="60547.GCA_000751215_00215"/>
<evidence type="ECO:0000259" key="1">
    <source>
        <dbReference type="PROSITE" id="PS50943"/>
    </source>
</evidence>
<dbReference type="Pfam" id="PF13744">
    <property type="entry name" value="HTH_37"/>
    <property type="match status" value="1"/>
</dbReference>
<reference evidence="2 3" key="1">
    <citation type="submission" date="2014-03" db="EMBL/GenBank/DDBJ databases">
        <title>Draft Genome Sequences of Four Burkholderia Strains.</title>
        <authorList>
            <person name="Liu X.Y."/>
            <person name="Li C.X."/>
            <person name="Xu J.H."/>
        </authorList>
    </citation>
    <scope>NUCLEOTIDE SEQUENCE [LARGE SCALE GENOMIC DNA]</scope>
    <source>
        <strain evidence="2 3">DSM 50014</strain>
    </source>
</reference>
<keyword evidence="3" id="KW-1185">Reference proteome</keyword>
<accession>A0A069PCQ4</accession>
<evidence type="ECO:0000313" key="2">
    <source>
        <dbReference type="EMBL" id="KDR38287.1"/>
    </source>
</evidence>
<dbReference type="InterPro" id="IPR001387">
    <property type="entry name" value="Cro/C1-type_HTH"/>
</dbReference>
<dbReference type="RefSeq" id="WP_035924736.1">
    <property type="nucleotide sequence ID" value="NZ_CADFFX010000013.1"/>
</dbReference>
<dbReference type="InterPro" id="IPR039554">
    <property type="entry name" value="HigA2-like_HTH"/>
</dbReference>
<gene>
    <name evidence="2" type="ORF">BG61_41655</name>
</gene>
<dbReference type="InterPro" id="IPR010982">
    <property type="entry name" value="Lambda_DNA-bd_dom_sf"/>
</dbReference>
<feature type="domain" description="HTH cro/C1-type" evidence="1">
    <location>
        <begin position="35"/>
        <end position="86"/>
    </location>
</feature>
<sequence length="107" mass="11554">MPRKAISGATGSLLVDLELADAEELSAKAVLAIKLNELIEKRGLSQTEAASITGMTQPKVSQVRRFKLQNISLERLMQALVSLDQHVEIVVRPARRAHGAGITVAAR</sequence>
<dbReference type="EMBL" id="JFHC01000097">
    <property type="protein sequence ID" value="KDR38287.1"/>
    <property type="molecule type" value="Genomic_DNA"/>
</dbReference>
<dbReference type="Proteomes" id="UP000027466">
    <property type="component" value="Unassembled WGS sequence"/>
</dbReference>
<dbReference type="SUPFAM" id="SSF47413">
    <property type="entry name" value="lambda repressor-like DNA-binding domains"/>
    <property type="match status" value="1"/>
</dbReference>
<name>A0A069PCQ4_9BURK</name>
<dbReference type="AlphaFoldDB" id="A0A069PCQ4"/>
<comment type="caution">
    <text evidence="2">The sequence shown here is derived from an EMBL/GenBank/DDBJ whole genome shotgun (WGS) entry which is preliminary data.</text>
</comment>
<organism evidence="2 3">
    <name type="scientific">Caballeronia glathei</name>
    <dbReference type="NCBI Taxonomy" id="60547"/>
    <lineage>
        <taxon>Bacteria</taxon>
        <taxon>Pseudomonadati</taxon>
        <taxon>Pseudomonadota</taxon>
        <taxon>Betaproteobacteria</taxon>
        <taxon>Burkholderiales</taxon>
        <taxon>Burkholderiaceae</taxon>
        <taxon>Caballeronia</taxon>
    </lineage>
</organism>
<evidence type="ECO:0000313" key="3">
    <source>
        <dbReference type="Proteomes" id="UP000027466"/>
    </source>
</evidence>
<dbReference type="Gene3D" id="1.10.260.40">
    <property type="entry name" value="lambda repressor-like DNA-binding domains"/>
    <property type="match status" value="1"/>
</dbReference>
<proteinExistence type="predicted"/>
<dbReference type="PROSITE" id="PS50943">
    <property type="entry name" value="HTH_CROC1"/>
    <property type="match status" value="1"/>
</dbReference>
<protein>
    <submittedName>
        <fullName evidence="2">XRE family transcriptional regulator</fullName>
    </submittedName>
</protein>
<dbReference type="GO" id="GO:0003677">
    <property type="term" value="F:DNA binding"/>
    <property type="evidence" value="ECO:0007669"/>
    <property type="project" value="InterPro"/>
</dbReference>